<dbReference type="OrthoDB" id="64915at2759"/>
<dbReference type="SUPFAM" id="SSF55347">
    <property type="entry name" value="Glyceraldehyde-3-phosphate dehydrogenase-like, C-terminal domain"/>
    <property type="match status" value="1"/>
</dbReference>
<dbReference type="Proteomes" id="UP000076871">
    <property type="component" value="Unassembled WGS sequence"/>
</dbReference>
<dbReference type="Pfam" id="PF01408">
    <property type="entry name" value="GFO_IDH_MocA"/>
    <property type="match status" value="1"/>
</dbReference>
<evidence type="ECO:0000256" key="5">
    <source>
        <dbReference type="ARBA" id="ARBA00049233"/>
    </source>
</evidence>
<dbReference type="InterPro" id="IPR055170">
    <property type="entry name" value="GFO_IDH_MocA-like_dom"/>
</dbReference>
<dbReference type="STRING" id="1314785.A0A165C5K0"/>
<feature type="domain" description="Gfo/Idh/MocA-like oxidoreductase N-terminal" evidence="6">
    <location>
        <begin position="28"/>
        <end position="148"/>
    </location>
</feature>
<feature type="domain" description="GFO/IDH/MocA-like oxidoreductase" evidence="7">
    <location>
        <begin position="160"/>
        <end position="269"/>
    </location>
</feature>
<evidence type="ECO:0000256" key="4">
    <source>
        <dbReference type="ARBA" id="ARBA00042988"/>
    </source>
</evidence>
<dbReference type="Gene3D" id="3.40.50.720">
    <property type="entry name" value="NAD(P)-binding Rossmann-like Domain"/>
    <property type="match status" value="1"/>
</dbReference>
<dbReference type="EC" id="1.1.1.179" evidence="3"/>
<dbReference type="Pfam" id="PF22725">
    <property type="entry name" value="GFO_IDH_MocA_C3"/>
    <property type="match status" value="1"/>
</dbReference>
<comment type="similarity">
    <text evidence="1">Belongs to the Gfo/Idh/MocA family.</text>
</comment>
<dbReference type="PANTHER" id="PTHR22604">
    <property type="entry name" value="OXIDOREDUCTASES"/>
    <property type="match status" value="1"/>
</dbReference>
<dbReference type="GO" id="GO:0047837">
    <property type="term" value="F:D-xylose 1-dehydrogenase (NADP+) activity"/>
    <property type="evidence" value="ECO:0007669"/>
    <property type="project" value="UniProtKB-EC"/>
</dbReference>
<evidence type="ECO:0000313" key="9">
    <source>
        <dbReference type="Proteomes" id="UP000076871"/>
    </source>
</evidence>
<dbReference type="RefSeq" id="XP_040759984.1">
    <property type="nucleotide sequence ID" value="XM_040913183.1"/>
</dbReference>
<protein>
    <recommendedName>
        <fullName evidence="3">D-xylose 1-dehydrogenase (NADP(+), D-xylono-1,5-lactone-forming)</fullName>
        <ecNumber evidence="3">1.1.1.179</ecNumber>
    </recommendedName>
    <alternativeName>
        <fullName evidence="4">D-xylose-NADP dehydrogenase</fullName>
    </alternativeName>
</protein>
<gene>
    <name evidence="8" type="ORF">LAESUDRAFT_763003</name>
</gene>
<evidence type="ECO:0000256" key="3">
    <source>
        <dbReference type="ARBA" id="ARBA00038984"/>
    </source>
</evidence>
<dbReference type="GeneID" id="63830211"/>
<reference evidence="8 9" key="1">
    <citation type="journal article" date="2016" name="Mol. Biol. Evol.">
        <title>Comparative Genomics of Early-Diverging Mushroom-Forming Fungi Provides Insights into the Origins of Lignocellulose Decay Capabilities.</title>
        <authorList>
            <person name="Nagy L.G."/>
            <person name="Riley R."/>
            <person name="Tritt A."/>
            <person name="Adam C."/>
            <person name="Daum C."/>
            <person name="Floudas D."/>
            <person name="Sun H."/>
            <person name="Yadav J.S."/>
            <person name="Pangilinan J."/>
            <person name="Larsson K.H."/>
            <person name="Matsuura K."/>
            <person name="Barry K."/>
            <person name="Labutti K."/>
            <person name="Kuo R."/>
            <person name="Ohm R.A."/>
            <person name="Bhattacharya S.S."/>
            <person name="Shirouzu T."/>
            <person name="Yoshinaga Y."/>
            <person name="Martin F.M."/>
            <person name="Grigoriev I.V."/>
            <person name="Hibbett D.S."/>
        </authorList>
    </citation>
    <scope>NUCLEOTIDE SEQUENCE [LARGE SCALE GENOMIC DNA]</scope>
    <source>
        <strain evidence="8 9">93-53</strain>
    </source>
</reference>
<dbReference type="InterPro" id="IPR050984">
    <property type="entry name" value="Gfo/Idh/MocA_domain"/>
</dbReference>
<dbReference type="PANTHER" id="PTHR22604:SF105">
    <property type="entry name" value="TRANS-1,2-DIHYDROBENZENE-1,2-DIOL DEHYDROGENASE"/>
    <property type="match status" value="1"/>
</dbReference>
<sequence length="390" mass="42819">MGGSLSLLMRLQKAFNPTVVAKQDALLQIGILGAAQIAPSAIILPARNHPEVAVAAVACHDKGRGDKFAKANGVPHIYHGSNAYQELLDDSTIDIVYIALPNALHYEWTMKSLKAGKHVLLEKPSANNVEDAKAMFAYAEEKGLVVLEGCHSRFHPAIVRFKSIIDSGKFGKVVSFAGAFRLSKLLGDDDIRFNLSLGGGTLIDLGSYVLALTCYALSSELTGIVQAHADRLSDDPNADTSKIDLRTTATLAFPSDITSSVDADWHKPRYGPFGLLMGMPEASLTCVMEGGEVRLSNYVFPNIWHSLSVTPKGGKKQMEYAYAFEGSPKEQQYWSTYRHQLEAFVDKIKGRQPRNWVTPEESIKIMKWIDKLYENTGLGPRPSTSFVFVK</sequence>
<proteinExistence type="inferred from homology"/>
<evidence type="ECO:0000256" key="2">
    <source>
        <dbReference type="ARBA" id="ARBA00023002"/>
    </source>
</evidence>
<dbReference type="AlphaFoldDB" id="A0A165C5K0"/>
<dbReference type="InterPro" id="IPR000683">
    <property type="entry name" value="Gfo/Idh/MocA-like_OxRdtase_N"/>
</dbReference>
<name>A0A165C5K0_9APHY</name>
<dbReference type="SUPFAM" id="SSF51735">
    <property type="entry name" value="NAD(P)-binding Rossmann-fold domains"/>
    <property type="match status" value="1"/>
</dbReference>
<dbReference type="EMBL" id="KV427654">
    <property type="protein sequence ID" value="KZT02244.1"/>
    <property type="molecule type" value="Genomic_DNA"/>
</dbReference>
<dbReference type="GO" id="GO:0000166">
    <property type="term" value="F:nucleotide binding"/>
    <property type="evidence" value="ECO:0007669"/>
    <property type="project" value="InterPro"/>
</dbReference>
<comment type="catalytic activity">
    <reaction evidence="5">
        <text>D-xylose + NADP(+) = D-xylono-1,5-lactone + NADPH + H(+)</text>
        <dbReference type="Rhea" id="RHEA:22000"/>
        <dbReference type="ChEBI" id="CHEBI:15378"/>
        <dbReference type="ChEBI" id="CHEBI:15867"/>
        <dbReference type="ChEBI" id="CHEBI:53455"/>
        <dbReference type="ChEBI" id="CHEBI:57783"/>
        <dbReference type="ChEBI" id="CHEBI:58349"/>
        <dbReference type="EC" id="1.1.1.179"/>
    </reaction>
</comment>
<evidence type="ECO:0000256" key="1">
    <source>
        <dbReference type="ARBA" id="ARBA00010928"/>
    </source>
</evidence>
<accession>A0A165C5K0</accession>
<dbReference type="Gene3D" id="3.30.360.10">
    <property type="entry name" value="Dihydrodipicolinate Reductase, domain 2"/>
    <property type="match status" value="1"/>
</dbReference>
<dbReference type="InParanoid" id="A0A165C5K0"/>
<organism evidence="8 9">
    <name type="scientific">Laetiporus sulphureus 93-53</name>
    <dbReference type="NCBI Taxonomy" id="1314785"/>
    <lineage>
        <taxon>Eukaryota</taxon>
        <taxon>Fungi</taxon>
        <taxon>Dikarya</taxon>
        <taxon>Basidiomycota</taxon>
        <taxon>Agaricomycotina</taxon>
        <taxon>Agaricomycetes</taxon>
        <taxon>Polyporales</taxon>
        <taxon>Laetiporus</taxon>
    </lineage>
</organism>
<evidence type="ECO:0000313" key="8">
    <source>
        <dbReference type="EMBL" id="KZT02244.1"/>
    </source>
</evidence>
<dbReference type="InterPro" id="IPR036291">
    <property type="entry name" value="NAD(P)-bd_dom_sf"/>
</dbReference>
<evidence type="ECO:0000259" key="6">
    <source>
        <dbReference type="Pfam" id="PF01408"/>
    </source>
</evidence>
<keyword evidence="9" id="KW-1185">Reference proteome</keyword>
<evidence type="ECO:0000259" key="7">
    <source>
        <dbReference type="Pfam" id="PF22725"/>
    </source>
</evidence>
<keyword evidence="2" id="KW-0560">Oxidoreductase</keyword>